<evidence type="ECO:0000313" key="1">
    <source>
        <dbReference type="EMBL" id="KYM77957.1"/>
    </source>
</evidence>
<reference evidence="1 2" key="1">
    <citation type="submission" date="2015-09" db="EMBL/GenBank/DDBJ databases">
        <title>Atta colombica WGS genome.</title>
        <authorList>
            <person name="Nygaard S."/>
            <person name="Hu H."/>
            <person name="Boomsma J."/>
            <person name="Zhang G."/>
        </authorList>
    </citation>
    <scope>NUCLEOTIDE SEQUENCE [LARGE SCALE GENOMIC DNA]</scope>
    <source>
        <strain evidence="1">Treedump-2</strain>
        <tissue evidence="1">Whole body</tissue>
    </source>
</reference>
<sequence length="90" mass="10062">QERGTAEVTPGKMASLTVICLKQYNVGYEERAAHFGPRDLIKLTWSEIIAPLPRDTQLSLPVTQSEMRRRTVGRPKVTTTILKDVIGLRG</sequence>
<name>A0A195B0Y8_9HYME</name>
<feature type="non-terminal residue" evidence="1">
    <location>
        <position position="1"/>
    </location>
</feature>
<dbReference type="EMBL" id="KQ976691">
    <property type="protein sequence ID" value="KYM77957.1"/>
    <property type="molecule type" value="Genomic_DNA"/>
</dbReference>
<organism evidence="1 2">
    <name type="scientific">Atta colombica</name>
    <dbReference type="NCBI Taxonomy" id="520822"/>
    <lineage>
        <taxon>Eukaryota</taxon>
        <taxon>Metazoa</taxon>
        <taxon>Ecdysozoa</taxon>
        <taxon>Arthropoda</taxon>
        <taxon>Hexapoda</taxon>
        <taxon>Insecta</taxon>
        <taxon>Pterygota</taxon>
        <taxon>Neoptera</taxon>
        <taxon>Endopterygota</taxon>
        <taxon>Hymenoptera</taxon>
        <taxon>Apocrita</taxon>
        <taxon>Aculeata</taxon>
        <taxon>Formicoidea</taxon>
        <taxon>Formicidae</taxon>
        <taxon>Myrmicinae</taxon>
        <taxon>Atta</taxon>
    </lineage>
</organism>
<dbReference type="AlphaFoldDB" id="A0A195B0Y8"/>
<protein>
    <submittedName>
        <fullName evidence="1">Uncharacterized protein</fullName>
    </submittedName>
</protein>
<gene>
    <name evidence="1" type="ORF">ALC53_11645</name>
</gene>
<keyword evidence="2" id="KW-1185">Reference proteome</keyword>
<dbReference type="Proteomes" id="UP000078540">
    <property type="component" value="Unassembled WGS sequence"/>
</dbReference>
<proteinExistence type="predicted"/>
<evidence type="ECO:0000313" key="2">
    <source>
        <dbReference type="Proteomes" id="UP000078540"/>
    </source>
</evidence>
<accession>A0A195B0Y8</accession>